<comment type="similarity">
    <text evidence="1">Belongs to the UPF0065 (bug) family.</text>
</comment>
<geneLocation type="plasmid" evidence="2">
    <name>unnamed1</name>
</geneLocation>
<organism evidence="2 3">
    <name type="scientific">Cupriavidus oxalaticus</name>
    <dbReference type="NCBI Taxonomy" id="96344"/>
    <lineage>
        <taxon>Bacteria</taxon>
        <taxon>Pseudomonadati</taxon>
        <taxon>Pseudomonadota</taxon>
        <taxon>Betaproteobacteria</taxon>
        <taxon>Burkholderiales</taxon>
        <taxon>Burkholderiaceae</taxon>
        <taxon>Cupriavidus</taxon>
    </lineage>
</organism>
<dbReference type="RefSeq" id="WP_151073191.1">
    <property type="nucleotide sequence ID" value="NZ_CP032520.1"/>
</dbReference>
<keyword evidence="2" id="KW-0614">Plasmid</keyword>
<dbReference type="Gene3D" id="3.40.190.10">
    <property type="entry name" value="Periplasmic binding protein-like II"/>
    <property type="match status" value="1"/>
</dbReference>
<sequence length="216" mass="23000">MDHLWTRPAKHGAVVPARQVAGGCRQGANPAPDYGADYSSANPDGFRISTEFQTSISRKAKLVAGFRDFLCAGILPYKGTSPAMTDLIGGRTQFMLDAVSSALPYIKDGRVRALALTSKDALPALPGVPTLDGSVMPGFVAPTWHGILLPAGTSKDVVRRWNSALATATRDPAVVAQFAPQGVAFQTSTPEQFTAYLKAETRRWEQAARAAGVEQE</sequence>
<protein>
    <recommendedName>
        <fullName evidence="4">Tripartite tricarboxylate transporter substrate binding protein</fullName>
    </recommendedName>
</protein>
<evidence type="ECO:0000256" key="1">
    <source>
        <dbReference type="ARBA" id="ARBA00006987"/>
    </source>
</evidence>
<proteinExistence type="inferred from homology"/>
<dbReference type="Proteomes" id="UP000325743">
    <property type="component" value="Plasmid unnamed1"/>
</dbReference>
<evidence type="ECO:0000313" key="2">
    <source>
        <dbReference type="EMBL" id="QEZ48957.1"/>
    </source>
</evidence>
<reference evidence="2 3" key="1">
    <citation type="submission" date="2018-09" db="EMBL/GenBank/DDBJ databases">
        <title>Complete genome sequence of Cupriavidus oxalaticus T2, a bacterium capable of phenol tolerance and degradation.</title>
        <authorList>
            <person name="Yan J."/>
        </authorList>
    </citation>
    <scope>NUCLEOTIDE SEQUENCE [LARGE SCALE GENOMIC DNA]</scope>
    <source>
        <strain evidence="2 3">T2</strain>
        <plasmid evidence="2 3">unnamed1</plasmid>
    </source>
</reference>
<dbReference type="SUPFAM" id="SSF53850">
    <property type="entry name" value="Periplasmic binding protein-like II"/>
    <property type="match status" value="1"/>
</dbReference>
<dbReference type="PANTHER" id="PTHR42928">
    <property type="entry name" value="TRICARBOXYLATE-BINDING PROTEIN"/>
    <property type="match status" value="1"/>
</dbReference>
<dbReference type="Gene3D" id="3.40.190.150">
    <property type="entry name" value="Bordetella uptake gene, domain 1"/>
    <property type="match status" value="1"/>
</dbReference>
<dbReference type="InterPro" id="IPR005064">
    <property type="entry name" value="BUG"/>
</dbReference>
<dbReference type="AlphaFoldDB" id="A0A5P3VS66"/>
<accession>A0A5P3VS66</accession>
<dbReference type="InterPro" id="IPR042100">
    <property type="entry name" value="Bug_dom1"/>
</dbReference>
<dbReference type="EMBL" id="CP032520">
    <property type="protein sequence ID" value="QEZ48957.1"/>
    <property type="molecule type" value="Genomic_DNA"/>
</dbReference>
<dbReference type="Pfam" id="PF03401">
    <property type="entry name" value="TctC"/>
    <property type="match status" value="1"/>
</dbReference>
<gene>
    <name evidence="2" type="ORF">D2917_32365</name>
</gene>
<evidence type="ECO:0000313" key="3">
    <source>
        <dbReference type="Proteomes" id="UP000325743"/>
    </source>
</evidence>
<evidence type="ECO:0008006" key="4">
    <source>
        <dbReference type="Google" id="ProtNLM"/>
    </source>
</evidence>
<name>A0A5P3VS66_9BURK</name>
<dbReference type="PANTHER" id="PTHR42928:SF5">
    <property type="entry name" value="BLR1237 PROTEIN"/>
    <property type="match status" value="1"/>
</dbReference>